<sequence>MESAGRAGVCLHRLLVALDDKLISLIGPGLRRESQRLAVPARKPKSRGIARDTQEDASPPPPPSPAKLGAPLKKTGENQKRWDASKQGTTNPASPQA</sequence>
<dbReference type="EMBL" id="VDEP01000136">
    <property type="protein sequence ID" value="KAA1129482.1"/>
    <property type="molecule type" value="Genomic_DNA"/>
</dbReference>
<feature type="compositionally biased region" description="Polar residues" evidence="1">
    <location>
        <begin position="86"/>
        <end position="97"/>
    </location>
</feature>
<dbReference type="AlphaFoldDB" id="A0A5B0RVP1"/>
<proteinExistence type="predicted"/>
<dbReference type="Proteomes" id="UP000325313">
    <property type="component" value="Unassembled WGS sequence"/>
</dbReference>
<name>A0A5B0RVP1_PUCGR</name>
<comment type="caution">
    <text evidence="2">The sequence shown here is derived from an EMBL/GenBank/DDBJ whole genome shotgun (WGS) entry which is preliminary data.</text>
</comment>
<organism evidence="2 3">
    <name type="scientific">Puccinia graminis f. sp. tritici</name>
    <dbReference type="NCBI Taxonomy" id="56615"/>
    <lineage>
        <taxon>Eukaryota</taxon>
        <taxon>Fungi</taxon>
        <taxon>Dikarya</taxon>
        <taxon>Basidiomycota</taxon>
        <taxon>Pucciniomycotina</taxon>
        <taxon>Pucciniomycetes</taxon>
        <taxon>Pucciniales</taxon>
        <taxon>Pucciniaceae</taxon>
        <taxon>Puccinia</taxon>
    </lineage>
</organism>
<gene>
    <name evidence="2" type="ORF">PGTUg99_012863</name>
</gene>
<protein>
    <submittedName>
        <fullName evidence="2">Uncharacterized protein</fullName>
    </submittedName>
</protein>
<reference evidence="2 3" key="1">
    <citation type="submission" date="2019-05" db="EMBL/GenBank/DDBJ databases">
        <title>Emergence of the Ug99 lineage of the wheat stem rust pathogen through somatic hybridization.</title>
        <authorList>
            <person name="Li F."/>
            <person name="Upadhyaya N.M."/>
            <person name="Sperschneider J."/>
            <person name="Matny O."/>
            <person name="Nguyen-Phuc H."/>
            <person name="Mago R."/>
            <person name="Raley C."/>
            <person name="Miller M.E."/>
            <person name="Silverstein K.A.T."/>
            <person name="Henningsen E."/>
            <person name="Hirsch C.D."/>
            <person name="Visser B."/>
            <person name="Pretorius Z.A."/>
            <person name="Steffenson B.J."/>
            <person name="Schwessinger B."/>
            <person name="Dodds P.N."/>
            <person name="Figueroa M."/>
        </authorList>
    </citation>
    <scope>NUCLEOTIDE SEQUENCE [LARGE SCALE GENOMIC DNA]</scope>
    <source>
        <strain evidence="2 3">Ug99</strain>
    </source>
</reference>
<feature type="compositionally biased region" description="Basic and acidic residues" evidence="1">
    <location>
        <begin position="74"/>
        <end position="84"/>
    </location>
</feature>
<accession>A0A5B0RVP1</accession>
<evidence type="ECO:0000256" key="1">
    <source>
        <dbReference type="SAM" id="MobiDB-lite"/>
    </source>
</evidence>
<evidence type="ECO:0000313" key="2">
    <source>
        <dbReference type="EMBL" id="KAA1129482.1"/>
    </source>
</evidence>
<feature type="region of interest" description="Disordered" evidence="1">
    <location>
        <begin position="34"/>
        <end position="97"/>
    </location>
</feature>
<evidence type="ECO:0000313" key="3">
    <source>
        <dbReference type="Proteomes" id="UP000325313"/>
    </source>
</evidence>